<evidence type="ECO:0000256" key="4">
    <source>
        <dbReference type="RuleBase" id="RU362118"/>
    </source>
</evidence>
<evidence type="ECO:0000256" key="2">
    <source>
        <dbReference type="ARBA" id="ARBA00022898"/>
    </source>
</evidence>
<reference evidence="6" key="1">
    <citation type="journal article" date="2019" name="Int. J. Syst. Evol. Microbiol.">
        <title>The Global Catalogue of Microorganisms (GCM) 10K type strain sequencing project: providing services to taxonomists for standard genome sequencing and annotation.</title>
        <authorList>
            <consortium name="The Broad Institute Genomics Platform"/>
            <consortium name="The Broad Institute Genome Sequencing Center for Infectious Disease"/>
            <person name="Wu L."/>
            <person name="Ma J."/>
        </authorList>
    </citation>
    <scope>NUCLEOTIDE SEQUENCE [LARGE SCALE GENOMIC DNA]</scope>
    <source>
        <strain evidence="6">KCTC 52438</strain>
    </source>
</reference>
<comment type="pathway">
    <text evidence="3">Amino-acid biosynthesis; L-methionine biosynthesis via de novo pathway; L-homocysteine from O-succinyl-L-homoserine: step 1/1.</text>
</comment>
<comment type="subunit">
    <text evidence="3">Homotetramer.</text>
</comment>
<comment type="caution">
    <text evidence="5">The sequence shown here is derived from an EMBL/GenBank/DDBJ whole genome shotgun (WGS) entry which is preliminary data.</text>
</comment>
<evidence type="ECO:0000313" key="6">
    <source>
        <dbReference type="Proteomes" id="UP001595476"/>
    </source>
</evidence>
<keyword evidence="5" id="KW-0456">Lyase</keyword>
<keyword evidence="2 3" id="KW-0663">Pyridoxal phosphate</keyword>
<sequence>MTERSRIQSDLSEAQLETYAVRGGQHRTPESEHSEPIFTTSSYVFNSAAEAAARFGGDEPGNIYSRFTNPTVAIFEERLAAMEGAEKAVATSSGMAAILSTGAALLKSGDHVVCSRSVFGTTNVLFDKYFKKFGIETSFVDLTDIKSWKAAIRPETKILFMETPSNPLGEVANISGLAELAHANDALLVVDNCFCTPVLQQPLKLGADIVIHSATKYLDGQGRCVGGVVAGRETEMNEVYGFLRSAGTTMSPFNAWVFLKGLETLSIRMKAHCESALELAQWLEAQPKVAKVHYGGLESHPQHELARIQQKGFGGVLSFEVVGGQDAAWALIDNTRMLSITANLGDTKTTITHPATTTHGRLSDEDKVKAGIAPGLIRLSVGLENIDDIKADLLRGLTALES</sequence>
<dbReference type="InterPro" id="IPR015422">
    <property type="entry name" value="PyrdxlP-dep_Trfase_small"/>
</dbReference>
<dbReference type="RefSeq" id="WP_386715232.1">
    <property type="nucleotide sequence ID" value="NZ_JBHRSZ010000001.1"/>
</dbReference>
<evidence type="ECO:0000313" key="5">
    <source>
        <dbReference type="EMBL" id="MFC3149742.1"/>
    </source>
</evidence>
<protein>
    <recommendedName>
        <fullName evidence="3">O-succinylhomoserine sulfhydrylase</fullName>
        <shortName evidence="3">OSH sulfhydrylase</shortName>
        <shortName evidence="3">OSHS sulfhydrylase</shortName>
        <ecNumber evidence="3">2.5.1.-</ecNumber>
    </recommendedName>
</protein>
<dbReference type="Gene3D" id="3.90.1150.10">
    <property type="entry name" value="Aspartate Aminotransferase, domain 1"/>
    <property type="match status" value="1"/>
</dbReference>
<dbReference type="PANTHER" id="PTHR11808">
    <property type="entry name" value="TRANS-SULFURATION ENZYME FAMILY MEMBER"/>
    <property type="match status" value="1"/>
</dbReference>
<dbReference type="NCBIfam" id="NF006003">
    <property type="entry name" value="PRK08133.1"/>
    <property type="match status" value="1"/>
</dbReference>
<comment type="similarity">
    <text evidence="3">Belongs to the trans-sulfuration enzymes family. MetZ subfamily.</text>
</comment>
<gene>
    <name evidence="3" type="primary">metZ</name>
    <name evidence="5" type="ORF">ACFOEK_01740</name>
</gene>
<keyword evidence="3" id="KW-0028">Amino-acid biosynthesis</keyword>
<dbReference type="EMBL" id="JBHRSZ010000001">
    <property type="protein sequence ID" value="MFC3149742.1"/>
    <property type="molecule type" value="Genomic_DNA"/>
</dbReference>
<keyword evidence="3" id="KW-0486">Methionine biosynthesis</keyword>
<dbReference type="CDD" id="cd00614">
    <property type="entry name" value="CGS_like"/>
    <property type="match status" value="1"/>
</dbReference>
<dbReference type="NCBIfam" id="TIGR01325">
    <property type="entry name" value="O_suc_HS_sulf"/>
    <property type="match status" value="1"/>
</dbReference>
<dbReference type="PIRSF" id="PIRSF001434">
    <property type="entry name" value="CGS"/>
    <property type="match status" value="1"/>
</dbReference>
<dbReference type="InterPro" id="IPR015421">
    <property type="entry name" value="PyrdxlP-dep_Trfase_major"/>
</dbReference>
<dbReference type="HAMAP" id="MF_02056">
    <property type="entry name" value="MetZ"/>
    <property type="match status" value="1"/>
</dbReference>
<dbReference type="EC" id="2.5.1.-" evidence="3"/>
<comment type="cofactor">
    <cofactor evidence="1 3 4">
        <name>pyridoxal 5'-phosphate</name>
        <dbReference type="ChEBI" id="CHEBI:597326"/>
    </cofactor>
</comment>
<dbReference type="PANTHER" id="PTHR11808:SF80">
    <property type="entry name" value="CYSTATHIONINE GAMMA-LYASE"/>
    <property type="match status" value="1"/>
</dbReference>
<proteinExistence type="inferred from homology"/>
<dbReference type="PROSITE" id="PS00868">
    <property type="entry name" value="CYS_MET_METAB_PP"/>
    <property type="match status" value="1"/>
</dbReference>
<comment type="catalytic activity">
    <reaction evidence="3">
        <text>O-succinyl-L-homoserine + hydrogen sulfide = L-homocysteine + succinate</text>
        <dbReference type="Rhea" id="RHEA:27826"/>
        <dbReference type="ChEBI" id="CHEBI:29919"/>
        <dbReference type="ChEBI" id="CHEBI:30031"/>
        <dbReference type="ChEBI" id="CHEBI:57661"/>
        <dbReference type="ChEBI" id="CHEBI:58199"/>
    </reaction>
</comment>
<comment type="function">
    <text evidence="3">Catalyzes the formation of L-homocysteine from O-succinyl-L-homoserine (OSHS) and hydrogen sulfide.</text>
</comment>
<dbReference type="SUPFAM" id="SSF53383">
    <property type="entry name" value="PLP-dependent transferases"/>
    <property type="match status" value="1"/>
</dbReference>
<dbReference type="InterPro" id="IPR006234">
    <property type="entry name" value="O-succ-hSer_sulfhydrylase"/>
</dbReference>
<dbReference type="Proteomes" id="UP001595476">
    <property type="component" value="Unassembled WGS sequence"/>
</dbReference>
<dbReference type="InterPro" id="IPR054542">
    <property type="entry name" value="Cys_met_metab_PP"/>
</dbReference>
<dbReference type="Gene3D" id="3.40.640.10">
    <property type="entry name" value="Type I PLP-dependent aspartate aminotransferase-like (Major domain)"/>
    <property type="match status" value="1"/>
</dbReference>
<dbReference type="InterPro" id="IPR000277">
    <property type="entry name" value="Cys/Met-Metab_PyrdxlP-dep_enz"/>
</dbReference>
<organism evidence="5 6">
    <name type="scientific">Litoribrevibacter euphylliae</name>
    <dbReference type="NCBI Taxonomy" id="1834034"/>
    <lineage>
        <taxon>Bacteria</taxon>
        <taxon>Pseudomonadati</taxon>
        <taxon>Pseudomonadota</taxon>
        <taxon>Gammaproteobacteria</taxon>
        <taxon>Oceanospirillales</taxon>
        <taxon>Oceanospirillaceae</taxon>
        <taxon>Litoribrevibacter</taxon>
    </lineage>
</organism>
<evidence type="ECO:0000256" key="1">
    <source>
        <dbReference type="ARBA" id="ARBA00001933"/>
    </source>
</evidence>
<keyword evidence="6" id="KW-1185">Reference proteome</keyword>
<accession>A0ABV7HEE9</accession>
<dbReference type="Pfam" id="PF01053">
    <property type="entry name" value="Cys_Met_Meta_PP"/>
    <property type="match status" value="1"/>
</dbReference>
<keyword evidence="3" id="KW-0808">Transferase</keyword>
<feature type="modified residue" description="N6-(pyridoxal phosphate)lysine" evidence="3">
    <location>
        <position position="216"/>
    </location>
</feature>
<dbReference type="InterPro" id="IPR015424">
    <property type="entry name" value="PyrdxlP-dep_Trfase"/>
</dbReference>
<dbReference type="GO" id="GO:0016829">
    <property type="term" value="F:lyase activity"/>
    <property type="evidence" value="ECO:0007669"/>
    <property type="project" value="UniProtKB-KW"/>
</dbReference>
<evidence type="ECO:0000256" key="3">
    <source>
        <dbReference type="HAMAP-Rule" id="MF_02056"/>
    </source>
</evidence>
<name>A0ABV7HEE9_9GAMM</name>